<feature type="modified residue" description="4-aspartylphosphate" evidence="4">
    <location>
        <position position="303"/>
    </location>
</feature>
<dbReference type="SMART" id="SM00267">
    <property type="entry name" value="GGDEF"/>
    <property type="match status" value="1"/>
</dbReference>
<feature type="domain" description="GGDEF" evidence="6">
    <location>
        <begin position="410"/>
        <end position="542"/>
    </location>
</feature>
<evidence type="ECO:0000256" key="4">
    <source>
        <dbReference type="PROSITE-ProRule" id="PRU00169"/>
    </source>
</evidence>
<dbReference type="SUPFAM" id="SSF55073">
    <property type="entry name" value="Nucleotide cyclase"/>
    <property type="match status" value="1"/>
</dbReference>
<name>A0ABS3NIX4_9GAMM</name>
<feature type="domain" description="Response regulatory" evidence="5">
    <location>
        <begin position="254"/>
        <end position="370"/>
    </location>
</feature>
<dbReference type="InterPro" id="IPR043128">
    <property type="entry name" value="Rev_trsase/Diguanyl_cyclase"/>
</dbReference>
<dbReference type="Proteomes" id="UP000664882">
    <property type="component" value="Unassembled WGS sequence"/>
</dbReference>
<evidence type="ECO:0000256" key="2">
    <source>
        <dbReference type="ARBA" id="ARBA00023012"/>
    </source>
</evidence>
<evidence type="ECO:0000259" key="6">
    <source>
        <dbReference type="PROSITE" id="PS50887"/>
    </source>
</evidence>
<dbReference type="Pfam" id="PF00990">
    <property type="entry name" value="GGDEF"/>
    <property type="match status" value="1"/>
</dbReference>
<reference evidence="7 8" key="1">
    <citation type="submission" date="2021-03" db="EMBL/GenBank/DDBJ databases">
        <title>Oceanisphaera sp. nov., isolated from the intestine.</title>
        <authorList>
            <person name="Zhao L.-H."/>
            <person name="Shi L.-F."/>
        </authorList>
    </citation>
    <scope>NUCLEOTIDE SEQUENCE [LARGE SCALE GENOMIC DNA]</scope>
    <source>
        <strain evidence="7 8">DM8</strain>
    </source>
</reference>
<accession>A0ABS3NIX4</accession>
<evidence type="ECO:0000256" key="1">
    <source>
        <dbReference type="ARBA" id="ARBA00012528"/>
    </source>
</evidence>
<dbReference type="Gene3D" id="1.20.120.160">
    <property type="entry name" value="HPT domain"/>
    <property type="match status" value="1"/>
</dbReference>
<dbReference type="InterPro" id="IPR036641">
    <property type="entry name" value="HPT_dom_sf"/>
</dbReference>
<comment type="catalytic activity">
    <reaction evidence="3">
        <text>2 GTP = 3',3'-c-di-GMP + 2 diphosphate</text>
        <dbReference type="Rhea" id="RHEA:24898"/>
        <dbReference type="ChEBI" id="CHEBI:33019"/>
        <dbReference type="ChEBI" id="CHEBI:37565"/>
        <dbReference type="ChEBI" id="CHEBI:58805"/>
        <dbReference type="EC" id="2.7.7.65"/>
    </reaction>
</comment>
<organism evidence="7 8">
    <name type="scientific">Oceanisphaera pacifica</name>
    <dbReference type="NCBI Taxonomy" id="2818389"/>
    <lineage>
        <taxon>Bacteria</taxon>
        <taxon>Pseudomonadati</taxon>
        <taxon>Pseudomonadota</taxon>
        <taxon>Gammaproteobacteria</taxon>
        <taxon>Aeromonadales</taxon>
        <taxon>Aeromonadaceae</taxon>
        <taxon>Oceanisphaera</taxon>
    </lineage>
</organism>
<dbReference type="CDD" id="cd00156">
    <property type="entry name" value="REC"/>
    <property type="match status" value="1"/>
</dbReference>
<keyword evidence="4" id="KW-0597">Phosphoprotein</keyword>
<dbReference type="Gene3D" id="3.30.70.270">
    <property type="match status" value="1"/>
</dbReference>
<gene>
    <name evidence="7" type="ORF">J3U76_12935</name>
</gene>
<dbReference type="InterPro" id="IPR008207">
    <property type="entry name" value="Sig_transdc_His_kin_Hpt_dom"/>
</dbReference>
<dbReference type="InterPro" id="IPR050469">
    <property type="entry name" value="Diguanylate_Cyclase"/>
</dbReference>
<dbReference type="EC" id="2.7.7.65" evidence="1"/>
<dbReference type="InterPro" id="IPR029787">
    <property type="entry name" value="Nucleotide_cyclase"/>
</dbReference>
<evidence type="ECO:0000256" key="3">
    <source>
        <dbReference type="ARBA" id="ARBA00034247"/>
    </source>
</evidence>
<dbReference type="SMART" id="SM00448">
    <property type="entry name" value="REC"/>
    <property type="match status" value="1"/>
</dbReference>
<keyword evidence="8" id="KW-1185">Reference proteome</keyword>
<evidence type="ECO:0000313" key="8">
    <source>
        <dbReference type="Proteomes" id="UP000664882"/>
    </source>
</evidence>
<dbReference type="PROSITE" id="PS50887">
    <property type="entry name" value="GGDEF"/>
    <property type="match status" value="1"/>
</dbReference>
<dbReference type="Pfam" id="PF00072">
    <property type="entry name" value="Response_reg"/>
    <property type="match status" value="1"/>
</dbReference>
<dbReference type="PROSITE" id="PS50110">
    <property type="entry name" value="RESPONSE_REGULATORY"/>
    <property type="match status" value="1"/>
</dbReference>
<dbReference type="CDD" id="cd01949">
    <property type="entry name" value="GGDEF"/>
    <property type="match status" value="1"/>
</dbReference>
<dbReference type="Pfam" id="PF01627">
    <property type="entry name" value="Hpt"/>
    <property type="match status" value="1"/>
</dbReference>
<dbReference type="SUPFAM" id="SSF47226">
    <property type="entry name" value="Histidine-containing phosphotransfer domain, HPT domain"/>
    <property type="match status" value="1"/>
</dbReference>
<comment type="caution">
    <text evidence="7">The sequence shown here is derived from an EMBL/GenBank/DDBJ whole genome shotgun (WGS) entry which is preliminary data.</text>
</comment>
<evidence type="ECO:0000259" key="5">
    <source>
        <dbReference type="PROSITE" id="PS50110"/>
    </source>
</evidence>
<evidence type="ECO:0000313" key="7">
    <source>
        <dbReference type="EMBL" id="MBO1520522.1"/>
    </source>
</evidence>
<protein>
    <recommendedName>
        <fullName evidence="1">diguanylate cyclase</fullName>
        <ecNumber evidence="1">2.7.7.65</ecNumber>
    </recommendedName>
</protein>
<dbReference type="EMBL" id="JAGDFX010000017">
    <property type="protein sequence ID" value="MBO1520522.1"/>
    <property type="molecule type" value="Genomic_DNA"/>
</dbReference>
<keyword evidence="2" id="KW-0902">Two-component regulatory system</keyword>
<dbReference type="InterPro" id="IPR011006">
    <property type="entry name" value="CheY-like_superfamily"/>
</dbReference>
<dbReference type="NCBIfam" id="TIGR00254">
    <property type="entry name" value="GGDEF"/>
    <property type="match status" value="1"/>
</dbReference>
<dbReference type="PANTHER" id="PTHR45138:SF9">
    <property type="entry name" value="DIGUANYLATE CYCLASE DGCM-RELATED"/>
    <property type="match status" value="1"/>
</dbReference>
<proteinExistence type="predicted"/>
<dbReference type="Gene3D" id="3.40.50.2300">
    <property type="match status" value="1"/>
</dbReference>
<dbReference type="InterPro" id="IPR000160">
    <property type="entry name" value="GGDEF_dom"/>
</dbReference>
<dbReference type="InterPro" id="IPR001789">
    <property type="entry name" value="Sig_transdc_resp-reg_receiver"/>
</dbReference>
<dbReference type="PANTHER" id="PTHR45138">
    <property type="entry name" value="REGULATORY COMPONENTS OF SENSORY TRANSDUCTION SYSTEM"/>
    <property type="match status" value="1"/>
</dbReference>
<dbReference type="RefSeq" id="WP_208006395.1">
    <property type="nucleotide sequence ID" value="NZ_JAGDFX010000017.1"/>
</dbReference>
<dbReference type="SUPFAM" id="SSF52172">
    <property type="entry name" value="CheY-like"/>
    <property type="match status" value="1"/>
</dbReference>
<sequence>MAPETTAIENRLLLLKIRFAEKTTTQLTALLAALASKQGARVTATEVEDLYQLLHRLSGSAGTFGYHQLGQQAMLLADTIKPTTHATTPTTTPIVDADFLYSLQQLLLLLQQNDTPSAPEVTHPQAAIKNKTQILIIGQELSQLVTALTPYGFTINHCEQPITNCNQCWHYADIIIAPAHQLTTTVAWNNTQAQQHQQQAADILCIGTQDTFSARYALASKGAKGLFTLPVDIAKLAERIEQIGQERRTAYTSKILLLDDDQELAEHYRLVLTAAGKDVKVMHSPEHLLTVLSEFSPDIVLLDVHIPPYSGITLARMIRFEPKWLSLPIVYLSSEQDRDQQIMALAQGADDFITKPISDQQLVNSVHALCYRARTLAKLLSCDSLTGLLNHSHIKQALDHEYARIQRYGHSTTIAILDLDHFKQVNDQHGHAAGDLVIKAFAHLLKQRLRYTDHIGRYGGEEFVAVLPNCDLTQAQPMFNAVCRHFSRLSFHGRKGEFNVTVSIGLAQLNHFPLAEHALKAADQALYQRKHQGRNGVTCFTPKDAN</sequence>